<dbReference type="Pfam" id="PF13279">
    <property type="entry name" value="4HBT_2"/>
    <property type="match status" value="1"/>
</dbReference>
<reference evidence="2" key="1">
    <citation type="submission" date="2019-01" db="EMBL/GenBank/DDBJ databases">
        <title>Gri0909 isolated from a small marine red alga.</title>
        <authorList>
            <person name="Kim J."/>
            <person name="Jeong S.E."/>
            <person name="Jeon C.O."/>
        </authorList>
    </citation>
    <scope>NUCLEOTIDE SEQUENCE [LARGE SCALE GENOMIC DNA]</scope>
    <source>
        <strain evidence="2">Gri0909</strain>
    </source>
</reference>
<dbReference type="OrthoDB" id="7204167at2"/>
<name>A0A3S2ZCN4_9PROT</name>
<keyword evidence="2" id="KW-1185">Reference proteome</keyword>
<evidence type="ECO:0000313" key="2">
    <source>
        <dbReference type="Proteomes" id="UP000287447"/>
    </source>
</evidence>
<dbReference type="Proteomes" id="UP000287447">
    <property type="component" value="Unassembled WGS sequence"/>
</dbReference>
<dbReference type="RefSeq" id="WP_127764832.1">
    <property type="nucleotide sequence ID" value="NZ_SADE01000001.1"/>
</dbReference>
<dbReference type="InterPro" id="IPR029069">
    <property type="entry name" value="HotDog_dom_sf"/>
</dbReference>
<accession>A0A3S2ZCN4</accession>
<comment type="caution">
    <text evidence="1">The sequence shown here is derived from an EMBL/GenBank/DDBJ whole genome shotgun (WGS) entry which is preliminary data.</text>
</comment>
<gene>
    <name evidence="1" type="ORF">EOI86_09575</name>
</gene>
<dbReference type="EMBL" id="SADE01000001">
    <property type="protein sequence ID" value="RVU39461.1"/>
    <property type="molecule type" value="Genomic_DNA"/>
</dbReference>
<dbReference type="SUPFAM" id="SSF54637">
    <property type="entry name" value="Thioesterase/thiol ester dehydrase-isomerase"/>
    <property type="match status" value="1"/>
</dbReference>
<dbReference type="Gene3D" id="3.10.129.10">
    <property type="entry name" value="Hotdog Thioesterase"/>
    <property type="match status" value="1"/>
</dbReference>
<protein>
    <submittedName>
        <fullName evidence="1">Acyl-CoA thioesterase</fullName>
    </submittedName>
</protein>
<proteinExistence type="predicted"/>
<dbReference type="AlphaFoldDB" id="A0A3S2ZCN4"/>
<dbReference type="CDD" id="cd00586">
    <property type="entry name" value="4HBT"/>
    <property type="match status" value="1"/>
</dbReference>
<evidence type="ECO:0000313" key="1">
    <source>
        <dbReference type="EMBL" id="RVU39461.1"/>
    </source>
</evidence>
<sequence length="157" mass="17681">MTVYKTPITVLFRHCDVAGIVFYPRYVEMVNDVIERWLDEALGCSFKQMHLELNAGIPTVKLEVEYLAPASLGDVLEFQLTLRDLGKSSFKTRIIAMHGETKVMEVRSTLVWVKSGNAFKGEGAMKAQPLPADIRGNMEKFLEVDPKDFIQIAEGDN</sequence>
<organism evidence="1 2">
    <name type="scientific">Hwanghaeella grinnelliae</name>
    <dbReference type="NCBI Taxonomy" id="2500179"/>
    <lineage>
        <taxon>Bacteria</taxon>
        <taxon>Pseudomonadati</taxon>
        <taxon>Pseudomonadota</taxon>
        <taxon>Alphaproteobacteria</taxon>
        <taxon>Rhodospirillales</taxon>
        <taxon>Rhodospirillaceae</taxon>
        <taxon>Hwanghaeella</taxon>
    </lineage>
</organism>